<keyword evidence="2" id="KW-0472">Membrane</keyword>
<sequence>MRNQDDSGHEGIVSPADPCFPVFVDSTGRRARVLRRTGYGVAGLAAAYLVVLVLSLMGATPFAPGALLPPLPGETTAPSTPDREGGPDDGPRPPSGVLDPGRSDFGDAGTAVGPGSLLVPPSTSPGGPLLTPGAPLVPGGPAPPAPAGPETPATGVPPAPQEPDAPAPDDPSAPGPGTGSEPAPEPPPDDPPAGTDEPPAPEPSPDTPRPTPPPGPSEPPQAPSDAPGGDAPVAGTP</sequence>
<dbReference type="RefSeq" id="WP_030832755.1">
    <property type="nucleotide sequence ID" value="NZ_JBFBKA010000080.1"/>
</dbReference>
<evidence type="ECO:0000313" key="4">
    <source>
        <dbReference type="Proteomes" id="UP000037773"/>
    </source>
</evidence>
<protein>
    <submittedName>
        <fullName evidence="3">Uncharacterized protein</fullName>
    </submittedName>
</protein>
<feature type="region of interest" description="Disordered" evidence="1">
    <location>
        <begin position="68"/>
        <end position="237"/>
    </location>
</feature>
<reference evidence="3 4" key="1">
    <citation type="submission" date="2015-07" db="EMBL/GenBank/DDBJ databases">
        <authorList>
            <person name="Noorani M."/>
        </authorList>
    </citation>
    <scope>NUCLEOTIDE SEQUENCE [LARGE SCALE GENOMIC DNA]</scope>
    <source>
        <strain evidence="3 4">NRRL B-24567</strain>
    </source>
</reference>
<feature type="compositionally biased region" description="Low complexity" evidence="1">
    <location>
        <begin position="113"/>
        <end position="137"/>
    </location>
</feature>
<feature type="compositionally biased region" description="Pro residues" evidence="1">
    <location>
        <begin position="198"/>
        <end position="222"/>
    </location>
</feature>
<dbReference type="AlphaFoldDB" id="A0A0M8QCN0"/>
<keyword evidence="4" id="KW-1185">Reference proteome</keyword>
<name>A0A0M8QCN0_9ACTN</name>
<gene>
    <name evidence="3" type="ORF">ADK41_37780</name>
</gene>
<dbReference type="EMBL" id="LGCN01000276">
    <property type="protein sequence ID" value="KOT26531.1"/>
    <property type="molecule type" value="Genomic_DNA"/>
</dbReference>
<feature type="transmembrane region" description="Helical" evidence="2">
    <location>
        <begin position="39"/>
        <end position="59"/>
    </location>
</feature>
<proteinExistence type="predicted"/>
<comment type="caution">
    <text evidence="3">The sequence shown here is derived from an EMBL/GenBank/DDBJ whole genome shotgun (WGS) entry which is preliminary data.</text>
</comment>
<feature type="compositionally biased region" description="Basic and acidic residues" evidence="1">
    <location>
        <begin position="81"/>
        <end position="91"/>
    </location>
</feature>
<dbReference type="Proteomes" id="UP000037773">
    <property type="component" value="Unassembled WGS sequence"/>
</dbReference>
<dbReference type="PATRIC" id="fig|36816.3.peg.8197"/>
<evidence type="ECO:0000256" key="1">
    <source>
        <dbReference type="SAM" id="MobiDB-lite"/>
    </source>
</evidence>
<keyword evidence="2" id="KW-1133">Transmembrane helix</keyword>
<feature type="compositionally biased region" description="Pro residues" evidence="1">
    <location>
        <begin position="138"/>
        <end position="174"/>
    </location>
</feature>
<organism evidence="3 4">
    <name type="scientific">Streptomyces caelestis</name>
    <dbReference type="NCBI Taxonomy" id="36816"/>
    <lineage>
        <taxon>Bacteria</taxon>
        <taxon>Bacillati</taxon>
        <taxon>Actinomycetota</taxon>
        <taxon>Actinomycetes</taxon>
        <taxon>Kitasatosporales</taxon>
        <taxon>Streptomycetaceae</taxon>
        <taxon>Streptomyces</taxon>
    </lineage>
</organism>
<evidence type="ECO:0000256" key="2">
    <source>
        <dbReference type="SAM" id="Phobius"/>
    </source>
</evidence>
<accession>A0A0M8QCN0</accession>
<evidence type="ECO:0000313" key="3">
    <source>
        <dbReference type="EMBL" id="KOT26531.1"/>
    </source>
</evidence>
<keyword evidence="2" id="KW-0812">Transmembrane</keyword>